<keyword evidence="8" id="KW-0406">Ion transport</keyword>
<dbReference type="InterPro" id="IPR000644">
    <property type="entry name" value="CBS_dom"/>
</dbReference>
<dbReference type="Pfam" id="PF00571">
    <property type="entry name" value="CBS"/>
    <property type="match status" value="1"/>
</dbReference>
<feature type="compositionally biased region" description="Basic residues" evidence="14">
    <location>
        <begin position="848"/>
        <end position="861"/>
    </location>
</feature>
<keyword evidence="10 12" id="KW-0472">Membrane</keyword>
<comment type="similarity">
    <text evidence="2 13">Belongs to the ACDP family.</text>
</comment>
<keyword evidence="5 12" id="KW-0812">Transmembrane</keyword>
<dbReference type="PANTHER" id="PTHR12064">
    <property type="entry name" value="METAL TRANSPORTER CNNM"/>
    <property type="match status" value="1"/>
</dbReference>
<dbReference type="Gene3D" id="3.10.580.10">
    <property type="entry name" value="CBS-domain"/>
    <property type="match status" value="1"/>
</dbReference>
<feature type="chain" id="PRO_5044211727" description="Metal transporter" evidence="15">
    <location>
        <begin position="41"/>
        <end position="873"/>
    </location>
</feature>
<dbReference type="AlphaFoldDB" id="A0AAY3ZZX6"/>
<feature type="signal peptide" evidence="15">
    <location>
        <begin position="1"/>
        <end position="40"/>
    </location>
</feature>
<dbReference type="FunFam" id="3.10.580.10:FF:000001">
    <property type="entry name" value="Putative metal transporter CNNM3 isoform 2"/>
    <property type="match status" value="1"/>
</dbReference>
<reference evidence="18 19" key="1">
    <citation type="submission" date="2020-06" db="EMBL/GenBank/DDBJ databases">
        <authorList>
            <consortium name="Wellcome Sanger Institute Data Sharing"/>
        </authorList>
    </citation>
    <scope>NUCLEOTIDE SEQUENCE [LARGE SCALE GENOMIC DNA]</scope>
</reference>
<evidence type="ECO:0000259" key="17">
    <source>
        <dbReference type="PROSITE" id="PS51846"/>
    </source>
</evidence>
<evidence type="ECO:0000256" key="12">
    <source>
        <dbReference type="PROSITE-ProRule" id="PRU01193"/>
    </source>
</evidence>
<dbReference type="GO" id="GO:0022857">
    <property type="term" value="F:transmembrane transporter activity"/>
    <property type="evidence" value="ECO:0007669"/>
    <property type="project" value="UniProtKB-UniRule"/>
</dbReference>
<dbReference type="InterPro" id="IPR057492">
    <property type="entry name" value="Ig_CNNM1/2/4_N"/>
</dbReference>
<evidence type="ECO:0000313" key="19">
    <source>
        <dbReference type="Proteomes" id="UP000694580"/>
    </source>
</evidence>
<feature type="domain" description="CNNM transmembrane" evidence="17">
    <location>
        <begin position="181"/>
        <end position="361"/>
    </location>
</feature>
<evidence type="ECO:0000256" key="8">
    <source>
        <dbReference type="ARBA" id="ARBA00023065"/>
    </source>
</evidence>
<evidence type="ECO:0000256" key="11">
    <source>
        <dbReference type="PROSITE-ProRule" id="PRU00703"/>
    </source>
</evidence>
<sequence length="873" mass="98085">MAADAADAADARRPRRIIPGLRPLALLLLSAAALPRPARGLLGFRPEDTGRDLSVQDGVLKATEGTRFTLRVYYAASPQSVNRSAAAPWIAFVEEPERDGAGRARPPSNLCAEESARSSDIELLGSYRSASGQNSILVELFAKDLRRGERLKYYSTCAFDGVKWEHHATRDFWLAVAERPPRAAPWAHAALSALLLGLSALFSGLNISVLALDPVELRVLQSSGTDRERKHARRVEAVRRRGNYVLCTTVLANVLANTCLVIWTCQILGTTPLSIAASTFAIFVVGEILPHSVASRHGLAIASNTVWFTRLLMAASFPVTYPISKLLDNMLHQEISNFYTREKLLAMLRVTDPYHDLVKEELNIIQGALELRTKTVEDVLTPLNDCFMLASDALLDFYTMTDIMQSGYTRIPVFENERSNIVDILFVKDLAFVDPDDCTPLKTITRFYKHPLHCVFNDTKLDAMLEQFKKGKSHLAIVQRVNNEGEGDPFYEVMGIVTLEDVIEEIIKSEIVDETDLYTDNRTKRRVSHHERKQQDFSLFKLPESEVNVKISPQLLLATHRFLATEVEPFRPPRLSEKILLRLLKHPKVVQELKFNEKNKRAPQHFLFQRNKPVDYFILVLQGRVEVEVGKEGLRFENGAFTYYGMPAIMAGLTTVHRSTSRSSGLDRSDSALYGGSIGQLSMGGAYLPDYSVRQLTSLQVIKITRSHYQNALTAMRMDSPQTPEIENQRMERGAIPETRSHSIALPLSETRRGSARLHACYAHLRHTTHATSTLNERNRIVRSKSDGQKSPSDTVFLRMEGIPYIREDRLTDRMDTDAVAVPMETDVSPSVISTQSPTEPDETLSKKLLRKLSTKKRKRSRDGDRSMENTSC</sequence>
<dbReference type="InterPro" id="IPR044751">
    <property type="entry name" value="Ion_transp-like_CBS"/>
</dbReference>
<gene>
    <name evidence="18" type="primary">CNNM1</name>
</gene>
<dbReference type="InterPro" id="IPR002550">
    <property type="entry name" value="CNNM"/>
</dbReference>
<evidence type="ECO:0000256" key="3">
    <source>
        <dbReference type="ARBA" id="ARBA00022448"/>
    </source>
</evidence>
<evidence type="ECO:0000313" key="18">
    <source>
        <dbReference type="Ensembl" id="ENSDCDP00010001180.1"/>
    </source>
</evidence>
<evidence type="ECO:0000256" key="4">
    <source>
        <dbReference type="ARBA" id="ARBA00022475"/>
    </source>
</evidence>
<evidence type="ECO:0000256" key="5">
    <source>
        <dbReference type="ARBA" id="ARBA00022692"/>
    </source>
</evidence>
<dbReference type="PROSITE" id="PS51846">
    <property type="entry name" value="CNNM"/>
    <property type="match status" value="1"/>
</dbReference>
<keyword evidence="15" id="KW-0732">Signal</keyword>
<feature type="compositionally biased region" description="Basic and acidic residues" evidence="14">
    <location>
        <begin position="862"/>
        <end position="873"/>
    </location>
</feature>
<evidence type="ECO:0000256" key="1">
    <source>
        <dbReference type="ARBA" id="ARBA00004651"/>
    </source>
</evidence>
<keyword evidence="3" id="KW-0813">Transport</keyword>
<dbReference type="GO" id="GO:0006811">
    <property type="term" value="P:monoatomic ion transport"/>
    <property type="evidence" value="ECO:0007669"/>
    <property type="project" value="UniProtKB-KW"/>
</dbReference>
<organism evidence="18 19">
    <name type="scientific">Denticeps clupeoides</name>
    <name type="common">denticle herring</name>
    <dbReference type="NCBI Taxonomy" id="299321"/>
    <lineage>
        <taxon>Eukaryota</taxon>
        <taxon>Metazoa</taxon>
        <taxon>Chordata</taxon>
        <taxon>Craniata</taxon>
        <taxon>Vertebrata</taxon>
        <taxon>Euteleostomi</taxon>
        <taxon>Actinopterygii</taxon>
        <taxon>Neopterygii</taxon>
        <taxon>Teleostei</taxon>
        <taxon>Clupei</taxon>
        <taxon>Clupeiformes</taxon>
        <taxon>Denticipitoidei</taxon>
        <taxon>Denticipitidae</taxon>
        <taxon>Denticeps</taxon>
    </lineage>
</organism>
<evidence type="ECO:0000256" key="14">
    <source>
        <dbReference type="SAM" id="MobiDB-lite"/>
    </source>
</evidence>
<feature type="compositionally biased region" description="Polar residues" evidence="14">
    <location>
        <begin position="828"/>
        <end position="839"/>
    </location>
</feature>
<dbReference type="Ensembl" id="ENSDCDT00010001238.1">
    <property type="protein sequence ID" value="ENSDCDP00010001180.1"/>
    <property type="gene ID" value="ENSDCDG00010000636.1"/>
</dbReference>
<feature type="region of interest" description="Disordered" evidence="14">
    <location>
        <begin position="823"/>
        <end position="873"/>
    </location>
</feature>
<dbReference type="Pfam" id="PF01595">
    <property type="entry name" value="CNNM"/>
    <property type="match status" value="1"/>
</dbReference>
<dbReference type="InterPro" id="IPR046342">
    <property type="entry name" value="CBS_dom_sf"/>
</dbReference>
<dbReference type="PANTHER" id="PTHR12064:SF80">
    <property type="entry name" value="METAL TRANSPORTER"/>
    <property type="match status" value="1"/>
</dbReference>
<keyword evidence="6" id="KW-0677">Repeat</keyword>
<dbReference type="GeneTree" id="ENSGT00940000157525"/>
<protein>
    <recommendedName>
        <fullName evidence="13">Metal transporter</fullName>
    </recommendedName>
</protein>
<dbReference type="Pfam" id="PF25511">
    <property type="entry name" value="Ig_CNNM4_N"/>
    <property type="match status" value="1"/>
</dbReference>
<dbReference type="GO" id="GO:0010960">
    <property type="term" value="P:magnesium ion homeostasis"/>
    <property type="evidence" value="ECO:0007669"/>
    <property type="project" value="InterPro"/>
</dbReference>
<evidence type="ECO:0000256" key="2">
    <source>
        <dbReference type="ARBA" id="ARBA00010484"/>
    </source>
</evidence>
<evidence type="ECO:0000256" key="9">
    <source>
        <dbReference type="ARBA" id="ARBA00023122"/>
    </source>
</evidence>
<keyword evidence="19" id="KW-1185">Reference proteome</keyword>
<proteinExistence type="inferred from homology"/>
<name>A0AAY3ZZX6_9TELE</name>
<comment type="function">
    <text evidence="13">Metal transporter.</text>
</comment>
<reference evidence="18" key="2">
    <citation type="submission" date="2025-08" db="UniProtKB">
        <authorList>
            <consortium name="Ensembl"/>
        </authorList>
    </citation>
    <scope>IDENTIFICATION</scope>
</reference>
<accession>A0AAY3ZZX6</accession>
<dbReference type="SUPFAM" id="SSF54631">
    <property type="entry name" value="CBS-domain pair"/>
    <property type="match status" value="1"/>
</dbReference>
<reference evidence="18" key="3">
    <citation type="submission" date="2025-09" db="UniProtKB">
        <authorList>
            <consortium name="Ensembl"/>
        </authorList>
    </citation>
    <scope>IDENTIFICATION</scope>
</reference>
<dbReference type="GO" id="GO:0005886">
    <property type="term" value="C:plasma membrane"/>
    <property type="evidence" value="ECO:0007669"/>
    <property type="project" value="UniProtKB-SubCell"/>
</dbReference>
<comment type="subcellular location">
    <subcellularLocation>
        <location evidence="1 13">Cell membrane</location>
        <topology evidence="1 13">Multi-pass membrane protein</topology>
    </subcellularLocation>
</comment>
<evidence type="ECO:0000259" key="16">
    <source>
        <dbReference type="PROSITE" id="PS51371"/>
    </source>
</evidence>
<dbReference type="Proteomes" id="UP000694580">
    <property type="component" value="Chromosome 2"/>
</dbReference>
<dbReference type="InterPro" id="IPR045095">
    <property type="entry name" value="ACDP"/>
</dbReference>
<keyword evidence="7 12" id="KW-1133">Transmembrane helix</keyword>
<evidence type="ECO:0000256" key="7">
    <source>
        <dbReference type="ARBA" id="ARBA00022989"/>
    </source>
</evidence>
<dbReference type="RefSeq" id="XP_028815270.1">
    <property type="nucleotide sequence ID" value="XM_028959437.1"/>
</dbReference>
<dbReference type="CDD" id="cd04590">
    <property type="entry name" value="CBS_pair_CorC_HlyC_assoc"/>
    <property type="match status" value="1"/>
</dbReference>
<feature type="domain" description="CBS" evidence="16">
    <location>
        <begin position="444"/>
        <end position="514"/>
    </location>
</feature>
<evidence type="ECO:0000256" key="13">
    <source>
        <dbReference type="RuleBase" id="RU369091"/>
    </source>
</evidence>
<dbReference type="PROSITE" id="PS51371">
    <property type="entry name" value="CBS"/>
    <property type="match status" value="1"/>
</dbReference>
<dbReference type="GeneID" id="114767720"/>
<evidence type="ECO:0000256" key="6">
    <source>
        <dbReference type="ARBA" id="ARBA00022737"/>
    </source>
</evidence>
<dbReference type="RefSeq" id="XP_028815269.1">
    <property type="nucleotide sequence ID" value="XM_028959436.1"/>
</dbReference>
<keyword evidence="9 11" id="KW-0129">CBS domain</keyword>
<evidence type="ECO:0000256" key="10">
    <source>
        <dbReference type="ARBA" id="ARBA00023136"/>
    </source>
</evidence>
<dbReference type="Pfam" id="PF25562">
    <property type="entry name" value="CNBH_CNNM2_C"/>
    <property type="match status" value="1"/>
</dbReference>
<keyword evidence="4" id="KW-1003">Cell membrane</keyword>
<evidence type="ECO:0000256" key="15">
    <source>
        <dbReference type="SAM" id="SignalP"/>
    </source>
</evidence>